<dbReference type="OrthoDB" id="5551751at2759"/>
<dbReference type="SUPFAM" id="SSF82153">
    <property type="entry name" value="FAS1 domain"/>
    <property type="match status" value="1"/>
</dbReference>
<organism evidence="4 5">
    <name type="scientific">[Candida] railenensis</name>
    <dbReference type="NCBI Taxonomy" id="45579"/>
    <lineage>
        <taxon>Eukaryota</taxon>
        <taxon>Fungi</taxon>
        <taxon>Dikarya</taxon>
        <taxon>Ascomycota</taxon>
        <taxon>Saccharomycotina</taxon>
        <taxon>Pichiomycetes</taxon>
        <taxon>Debaryomycetaceae</taxon>
        <taxon>Kurtzmaniella</taxon>
    </lineage>
</organism>
<dbReference type="InterPro" id="IPR040200">
    <property type="entry name" value="Mug57-like"/>
</dbReference>
<dbReference type="PROSITE" id="PS50213">
    <property type="entry name" value="FAS1"/>
    <property type="match status" value="1"/>
</dbReference>
<reference evidence="4" key="1">
    <citation type="submission" date="2022-03" db="EMBL/GenBank/DDBJ databases">
        <authorList>
            <person name="Legras J.-L."/>
            <person name="Devillers H."/>
            <person name="Grondin C."/>
        </authorList>
    </citation>
    <scope>NUCLEOTIDE SEQUENCE</scope>
    <source>
        <strain evidence="4">CLIB 1423</strain>
    </source>
</reference>
<dbReference type="Gene3D" id="2.30.180.10">
    <property type="entry name" value="FAS1 domain"/>
    <property type="match status" value="1"/>
</dbReference>
<evidence type="ECO:0000313" key="4">
    <source>
        <dbReference type="EMBL" id="CAH2354791.1"/>
    </source>
</evidence>
<name>A0A9P0QUZ2_9ASCO</name>
<dbReference type="PANTHER" id="PTHR28156:SF1">
    <property type="entry name" value="FAS1 DOMAIN-CONTAINING PROTEIN YDR262W"/>
    <property type="match status" value="1"/>
</dbReference>
<proteinExistence type="predicted"/>
<gene>
    <name evidence="4" type="ORF">CLIB1423_19S00386</name>
</gene>
<evidence type="ECO:0000313" key="5">
    <source>
        <dbReference type="Proteomes" id="UP000837801"/>
    </source>
</evidence>
<dbReference type="Pfam" id="PF02469">
    <property type="entry name" value="Fasciclin"/>
    <property type="match status" value="1"/>
</dbReference>
<protein>
    <submittedName>
        <fullName evidence="4">FAS1 domain-containing protein</fullName>
    </submittedName>
</protein>
<feature type="chain" id="PRO_5040404477" evidence="2">
    <location>
        <begin position="18"/>
        <end position="321"/>
    </location>
</feature>
<dbReference type="EMBL" id="CAKXYY010000019">
    <property type="protein sequence ID" value="CAH2354791.1"/>
    <property type="molecule type" value="Genomic_DNA"/>
</dbReference>
<dbReference type="PANTHER" id="PTHR28156">
    <property type="entry name" value="FAS1 DOMAIN-CONTAINING PROTEIN YDR262W"/>
    <property type="match status" value="1"/>
</dbReference>
<evidence type="ECO:0000256" key="1">
    <source>
        <dbReference type="ARBA" id="ARBA00022729"/>
    </source>
</evidence>
<keyword evidence="5" id="KW-1185">Reference proteome</keyword>
<feature type="domain" description="FAS1" evidence="3">
    <location>
        <begin position="155"/>
        <end position="317"/>
    </location>
</feature>
<evidence type="ECO:0000259" key="3">
    <source>
        <dbReference type="PROSITE" id="PS50213"/>
    </source>
</evidence>
<dbReference type="AlphaFoldDB" id="A0A9P0QUZ2"/>
<dbReference type="InterPro" id="IPR000782">
    <property type="entry name" value="FAS1_domain"/>
</dbReference>
<dbReference type="InterPro" id="IPR036378">
    <property type="entry name" value="FAS1_dom_sf"/>
</dbReference>
<dbReference type="Proteomes" id="UP000837801">
    <property type="component" value="Unassembled WGS sequence"/>
</dbReference>
<sequence>MKLSILVLTSLISAVVAKNVMNLKQFQEAYESETSNYKRCVKENGGNIYLTDLKSILGNINEVAQGKLIDLKKLAESLGSENLQDESEPIPIFDGSNKEKREAKNVVALTYLLEEVDKEISNNKRRDLDDGRAFIQQLILKPQVVITPDQPNVGGSLLQSALPLERDISIFAGYIRDQVPVAQLTGQLDNPLLIIAPTDNAISKKLNGLKPWEFPKDVEEDEAAAEENLSNFVESHIIKESASSSLEQWDEFFKSQENLDRNMASLNGKVVSIVREAGETYVLSLKADKEGISAKGNKVDKLVRVENGFILVINDSLVVPE</sequence>
<comment type="caution">
    <text evidence="4">The sequence shown here is derived from an EMBL/GenBank/DDBJ whole genome shotgun (WGS) entry which is preliminary data.</text>
</comment>
<keyword evidence="1 2" id="KW-0732">Signal</keyword>
<accession>A0A9P0QUZ2</accession>
<feature type="signal peptide" evidence="2">
    <location>
        <begin position="1"/>
        <end position="17"/>
    </location>
</feature>
<evidence type="ECO:0000256" key="2">
    <source>
        <dbReference type="SAM" id="SignalP"/>
    </source>
</evidence>